<evidence type="ECO:0000256" key="5">
    <source>
        <dbReference type="PROSITE-ProRule" id="PRU00169"/>
    </source>
</evidence>
<dbReference type="FunFam" id="3.40.50.300:FF:000006">
    <property type="entry name" value="DNA-binding transcriptional regulator NtrC"/>
    <property type="match status" value="1"/>
</dbReference>
<evidence type="ECO:0000259" key="7">
    <source>
        <dbReference type="PROSITE" id="PS50110"/>
    </source>
</evidence>
<dbReference type="InterPro" id="IPR009057">
    <property type="entry name" value="Homeodomain-like_sf"/>
</dbReference>
<evidence type="ECO:0000256" key="4">
    <source>
        <dbReference type="ARBA" id="ARBA00023163"/>
    </source>
</evidence>
<dbReference type="InterPro" id="IPR001789">
    <property type="entry name" value="Sig_transdc_resp-reg_receiver"/>
</dbReference>
<dbReference type="PROSITE" id="PS50045">
    <property type="entry name" value="SIGMA54_INTERACT_4"/>
    <property type="match status" value="1"/>
</dbReference>
<dbReference type="KEGG" id="scor:J3U87_11495"/>
<keyword evidence="3" id="KW-0805">Transcription regulation</keyword>
<dbReference type="SMART" id="SM00382">
    <property type="entry name" value="AAA"/>
    <property type="match status" value="1"/>
</dbReference>
<evidence type="ECO:0000313" key="9">
    <source>
        <dbReference type="Proteomes" id="UP000663929"/>
    </source>
</evidence>
<dbReference type="Gene3D" id="3.40.50.300">
    <property type="entry name" value="P-loop containing nucleotide triphosphate hydrolases"/>
    <property type="match status" value="1"/>
</dbReference>
<dbReference type="Pfam" id="PF00158">
    <property type="entry name" value="Sigma54_activat"/>
    <property type="match status" value="1"/>
</dbReference>
<dbReference type="Gene3D" id="1.10.8.60">
    <property type="match status" value="1"/>
</dbReference>
<reference evidence="8" key="1">
    <citation type="submission" date="2021-03" db="EMBL/GenBank/DDBJ databases">
        <title>Acanthopleuribacteraceae sp. M133.</title>
        <authorList>
            <person name="Wang G."/>
        </authorList>
    </citation>
    <scope>NUCLEOTIDE SEQUENCE</scope>
    <source>
        <strain evidence="8">M133</strain>
    </source>
</reference>
<dbReference type="CDD" id="cd00009">
    <property type="entry name" value="AAA"/>
    <property type="match status" value="1"/>
</dbReference>
<dbReference type="Pfam" id="PF25601">
    <property type="entry name" value="AAA_lid_14"/>
    <property type="match status" value="1"/>
</dbReference>
<feature type="domain" description="Response regulatory" evidence="7">
    <location>
        <begin position="5"/>
        <end position="119"/>
    </location>
</feature>
<gene>
    <name evidence="8" type="ORF">J3U87_11495</name>
</gene>
<dbReference type="GO" id="GO:0005524">
    <property type="term" value="F:ATP binding"/>
    <property type="evidence" value="ECO:0007669"/>
    <property type="project" value="UniProtKB-KW"/>
</dbReference>
<dbReference type="Pfam" id="PF02954">
    <property type="entry name" value="HTH_8"/>
    <property type="match status" value="1"/>
</dbReference>
<dbReference type="InterPro" id="IPR025944">
    <property type="entry name" value="Sigma_54_int_dom_CS"/>
</dbReference>
<dbReference type="PANTHER" id="PTHR32071">
    <property type="entry name" value="TRANSCRIPTIONAL REGULATORY PROTEIN"/>
    <property type="match status" value="1"/>
</dbReference>
<evidence type="ECO:0000256" key="2">
    <source>
        <dbReference type="ARBA" id="ARBA00022840"/>
    </source>
</evidence>
<protein>
    <submittedName>
        <fullName evidence="8">Sigma-54-dependent Fis family transcriptional regulator</fullName>
    </submittedName>
</protein>
<evidence type="ECO:0000313" key="8">
    <source>
        <dbReference type="EMBL" id="QTD53076.1"/>
    </source>
</evidence>
<dbReference type="SMART" id="SM00448">
    <property type="entry name" value="REC"/>
    <property type="match status" value="1"/>
</dbReference>
<dbReference type="RefSeq" id="WP_237383174.1">
    <property type="nucleotide sequence ID" value="NZ_CP071793.1"/>
</dbReference>
<feature type="domain" description="Sigma-54 factor interaction" evidence="6">
    <location>
        <begin position="144"/>
        <end position="374"/>
    </location>
</feature>
<dbReference type="PRINTS" id="PR01590">
    <property type="entry name" value="HTHFIS"/>
</dbReference>
<evidence type="ECO:0000256" key="1">
    <source>
        <dbReference type="ARBA" id="ARBA00022741"/>
    </source>
</evidence>
<dbReference type="Pfam" id="PF00072">
    <property type="entry name" value="Response_reg"/>
    <property type="match status" value="1"/>
</dbReference>
<keyword evidence="2" id="KW-0067">ATP-binding</keyword>
<dbReference type="SUPFAM" id="SSF52172">
    <property type="entry name" value="CheY-like"/>
    <property type="match status" value="1"/>
</dbReference>
<keyword evidence="4" id="KW-0804">Transcription</keyword>
<dbReference type="Gene3D" id="1.10.10.60">
    <property type="entry name" value="Homeodomain-like"/>
    <property type="match status" value="1"/>
</dbReference>
<dbReference type="SUPFAM" id="SSF52540">
    <property type="entry name" value="P-loop containing nucleoside triphosphate hydrolases"/>
    <property type="match status" value="1"/>
</dbReference>
<dbReference type="InterPro" id="IPR002078">
    <property type="entry name" value="Sigma_54_int"/>
</dbReference>
<dbReference type="InterPro" id="IPR003593">
    <property type="entry name" value="AAA+_ATPase"/>
</dbReference>
<dbReference type="InterPro" id="IPR002197">
    <property type="entry name" value="HTH_Fis"/>
</dbReference>
<dbReference type="Gene3D" id="3.40.50.2300">
    <property type="match status" value="1"/>
</dbReference>
<organism evidence="8 9">
    <name type="scientific">Sulfidibacter corallicola</name>
    <dbReference type="NCBI Taxonomy" id="2818388"/>
    <lineage>
        <taxon>Bacteria</taxon>
        <taxon>Pseudomonadati</taxon>
        <taxon>Acidobacteriota</taxon>
        <taxon>Holophagae</taxon>
        <taxon>Acanthopleuribacterales</taxon>
        <taxon>Acanthopleuribacteraceae</taxon>
        <taxon>Sulfidibacter</taxon>
    </lineage>
</organism>
<dbReference type="PANTHER" id="PTHR32071:SF113">
    <property type="entry name" value="ALGINATE BIOSYNTHESIS TRANSCRIPTIONAL REGULATORY PROTEIN ALGB"/>
    <property type="match status" value="1"/>
</dbReference>
<keyword evidence="1" id="KW-0547">Nucleotide-binding</keyword>
<keyword evidence="9" id="KW-1185">Reference proteome</keyword>
<keyword evidence="5" id="KW-0597">Phosphoprotein</keyword>
<dbReference type="GO" id="GO:0043565">
    <property type="term" value="F:sequence-specific DNA binding"/>
    <property type="evidence" value="ECO:0007669"/>
    <property type="project" value="InterPro"/>
</dbReference>
<name>A0A8A4TSZ2_SULCO</name>
<sequence length="451" mass="51246">MSKARILIIEDDADIVMILRLKLESEGFEAIHAPTAAQGRDLLKSGDIQVVLLDHNLPDRKGVELLEDISKHWPELPVVFMTAFSSVPLAVQAMRVGAFDYLTKPFNLDEVQVVIHKALEVRALRREVSHIRKRNRDNFGFDKIVGRGKRMTEILDISRTVAESEASTVLITGESGCGKNLIAQAIHYNSRRANWPFMTITCTALPEQLLESELFGHEKGAFTDAIERKRGLFEVGNGGTIFLDEIGDLPLALQAKLLGVLESRSFRRVGGTQDIAIDARIIAATNQELREKIEDKSFRGDLYYRINVIQLEVPPLRDRKEDIPDLVDFYITRFNENFKRNVNGLSEEAQHTFMTYSWPGNIRELRNLIERAMILGKGEILELKDFPREIRQIASPEVAQSFALPPEGINLEEVEKDFLRQALDMTGGNQTRAAQLLHLTRDQMRYRMKNL</sequence>
<accession>A0A8A4TSZ2</accession>
<dbReference type="PROSITE" id="PS00688">
    <property type="entry name" value="SIGMA54_INTERACT_3"/>
    <property type="match status" value="1"/>
</dbReference>
<dbReference type="GO" id="GO:0006355">
    <property type="term" value="P:regulation of DNA-templated transcription"/>
    <property type="evidence" value="ECO:0007669"/>
    <property type="project" value="InterPro"/>
</dbReference>
<dbReference type="GO" id="GO:0000160">
    <property type="term" value="P:phosphorelay signal transduction system"/>
    <property type="evidence" value="ECO:0007669"/>
    <property type="project" value="InterPro"/>
</dbReference>
<evidence type="ECO:0000256" key="3">
    <source>
        <dbReference type="ARBA" id="ARBA00023015"/>
    </source>
</evidence>
<evidence type="ECO:0000259" key="6">
    <source>
        <dbReference type="PROSITE" id="PS50045"/>
    </source>
</evidence>
<dbReference type="InterPro" id="IPR058031">
    <property type="entry name" value="AAA_lid_NorR"/>
</dbReference>
<feature type="modified residue" description="4-aspartylphosphate" evidence="5">
    <location>
        <position position="54"/>
    </location>
</feature>
<dbReference type="AlphaFoldDB" id="A0A8A4TSZ2"/>
<proteinExistence type="predicted"/>
<dbReference type="Proteomes" id="UP000663929">
    <property type="component" value="Chromosome"/>
</dbReference>
<dbReference type="InterPro" id="IPR011006">
    <property type="entry name" value="CheY-like_superfamily"/>
</dbReference>
<dbReference type="EMBL" id="CP071793">
    <property type="protein sequence ID" value="QTD53076.1"/>
    <property type="molecule type" value="Genomic_DNA"/>
</dbReference>
<dbReference type="SUPFAM" id="SSF46689">
    <property type="entry name" value="Homeodomain-like"/>
    <property type="match status" value="1"/>
</dbReference>
<dbReference type="InterPro" id="IPR027417">
    <property type="entry name" value="P-loop_NTPase"/>
</dbReference>
<dbReference type="PROSITE" id="PS50110">
    <property type="entry name" value="RESPONSE_REGULATORY"/>
    <property type="match status" value="1"/>
</dbReference>